<gene>
    <name evidence="2" type="ORF">BCONGLO52_03690</name>
</gene>
<dbReference type="Proteomes" id="UP001144451">
    <property type="component" value="Unassembled WGS sequence"/>
</dbReference>
<dbReference type="EMBL" id="BSDQ01000001">
    <property type="protein sequence ID" value="GLI29528.1"/>
    <property type="molecule type" value="Genomic_DNA"/>
</dbReference>
<name>A0ABQ5RCB0_9MICO</name>
<evidence type="ECO:0000256" key="1">
    <source>
        <dbReference type="SAM" id="MobiDB-lite"/>
    </source>
</evidence>
<sequence>MRRESTVRSARPRHPGAGSTGEKCLIEIKAFGGAGRGDDLWLEPNQVETLEQVPGSHLYLVTNARSADPSEMRVLDLAGEQLRVRLEAKREKHYFEVPMPVAVYDDLHGSSMGAPTVTGTEFSLQVLEAVTVLHQRGYHRIRFVAMWAPTGLHVRMFVGRDSEVPGGHPREEFFDQIAYTSLDDADEPARNFAGTTIPAWWSAEMIADQILAAIPPIEPRADDPDYVARIQDLFEHHAAARTVPLTEDERG</sequence>
<keyword evidence="3" id="KW-1185">Reference proteome</keyword>
<protein>
    <submittedName>
        <fullName evidence="2">Uncharacterized protein</fullName>
    </submittedName>
</protein>
<proteinExistence type="predicted"/>
<organism evidence="2 3">
    <name type="scientific">Brachybacterium conglomeratum</name>
    <dbReference type="NCBI Taxonomy" id="47846"/>
    <lineage>
        <taxon>Bacteria</taxon>
        <taxon>Bacillati</taxon>
        <taxon>Actinomycetota</taxon>
        <taxon>Actinomycetes</taxon>
        <taxon>Micrococcales</taxon>
        <taxon>Dermabacteraceae</taxon>
        <taxon>Brachybacterium</taxon>
    </lineage>
</organism>
<dbReference type="GeneID" id="78120846"/>
<reference evidence="2" key="1">
    <citation type="submission" date="2022-12" db="EMBL/GenBank/DDBJ databases">
        <title>Reference genome sequencing for broad-spectrum identification of bacterial and archaeal isolates by mass spectrometry.</title>
        <authorList>
            <person name="Sekiguchi Y."/>
            <person name="Tourlousse D.M."/>
        </authorList>
    </citation>
    <scope>NUCLEOTIDE SEQUENCE</scope>
    <source>
        <strain evidence="2">5-2</strain>
    </source>
</reference>
<accession>A0ABQ5RCB0</accession>
<feature type="region of interest" description="Disordered" evidence="1">
    <location>
        <begin position="1"/>
        <end position="20"/>
    </location>
</feature>
<evidence type="ECO:0000313" key="2">
    <source>
        <dbReference type="EMBL" id="GLI29528.1"/>
    </source>
</evidence>
<comment type="caution">
    <text evidence="2">The sequence shown here is derived from an EMBL/GenBank/DDBJ whole genome shotgun (WGS) entry which is preliminary data.</text>
</comment>
<dbReference type="RefSeq" id="WP_126986191.1">
    <property type="nucleotide sequence ID" value="NZ_BSDQ01000001.1"/>
</dbReference>
<evidence type="ECO:0000313" key="3">
    <source>
        <dbReference type="Proteomes" id="UP001144451"/>
    </source>
</evidence>